<comment type="caution">
    <text evidence="2">The sequence shown here is derived from an EMBL/GenBank/DDBJ whole genome shotgun (WGS) entry which is preliminary data.</text>
</comment>
<feature type="transmembrane region" description="Helical" evidence="1">
    <location>
        <begin position="52"/>
        <end position="73"/>
    </location>
</feature>
<evidence type="ECO:0000313" key="3">
    <source>
        <dbReference type="Proteomes" id="UP000750197"/>
    </source>
</evidence>
<reference evidence="2" key="1">
    <citation type="submission" date="2021-05" db="EMBL/GenBank/DDBJ databases">
        <title>Genomic insights into ecological role and evolution of a novel Thermoplasmata order Candidatus Sysuiplasmatales.</title>
        <authorList>
            <person name="Yuan Y."/>
        </authorList>
    </citation>
    <scope>NUCLEOTIDE SEQUENCE</scope>
    <source>
        <strain evidence="2">TUT19-bin139</strain>
    </source>
</reference>
<protein>
    <submittedName>
        <fullName evidence="2">Uncharacterized protein</fullName>
    </submittedName>
</protein>
<name>A0A8J7YMZ6_9ARCH</name>
<proteinExistence type="predicted"/>
<evidence type="ECO:0000313" key="2">
    <source>
        <dbReference type="EMBL" id="MBX8643365.1"/>
    </source>
</evidence>
<dbReference type="AlphaFoldDB" id="A0A8J7YMZ6"/>
<dbReference type="Proteomes" id="UP000750197">
    <property type="component" value="Unassembled WGS sequence"/>
</dbReference>
<keyword evidence="1" id="KW-0472">Membrane</keyword>
<keyword evidence="1" id="KW-0812">Transmembrane</keyword>
<feature type="transmembrane region" description="Helical" evidence="1">
    <location>
        <begin position="21"/>
        <end position="40"/>
    </location>
</feature>
<evidence type="ECO:0000256" key="1">
    <source>
        <dbReference type="SAM" id="Phobius"/>
    </source>
</evidence>
<gene>
    <name evidence="2" type="ORF">KIY12_01355</name>
</gene>
<feature type="transmembrane region" description="Helical" evidence="1">
    <location>
        <begin position="239"/>
        <end position="259"/>
    </location>
</feature>
<sequence length="275" mass="29931">MKAKDLENDPRLARILRTKSALFGMEEAALVIIAVFLLLLNGFSLRPPLFPIYNVVLIFFFFLLVMSVERIFFFRLSMRYGRRKGVMYLIARRVMRYSVAILVLSIVASALLFAVNFMPVFNQQGTVSGPVGTASFQSGNFLALYSVGSVTVSNPTGSNLTFVIVTQGDYLASGATPQAANESLLIYSNLAGGNDFVPAGGSTTVNIVTLPDAVYYIVVFSGSGNVQAHYILQMKASPSIFDAFLLSCGMIPVSAYLAVVSKANMSFLRSETIFK</sequence>
<organism evidence="2 3">
    <name type="scientific">Candidatus Sysuiplasma superficiale</name>
    <dbReference type="NCBI Taxonomy" id="2823368"/>
    <lineage>
        <taxon>Archaea</taxon>
        <taxon>Methanobacteriati</taxon>
        <taxon>Thermoplasmatota</taxon>
        <taxon>Thermoplasmata</taxon>
        <taxon>Candidatus Sysuiplasmatales</taxon>
        <taxon>Candidatus Sysuiplasmataceae</taxon>
        <taxon>Candidatus Sysuiplasma</taxon>
    </lineage>
</organism>
<accession>A0A8J7YMZ6</accession>
<feature type="transmembrane region" description="Helical" evidence="1">
    <location>
        <begin position="94"/>
        <end position="115"/>
    </location>
</feature>
<dbReference type="EMBL" id="JAHEAC010000005">
    <property type="protein sequence ID" value="MBX8643365.1"/>
    <property type="molecule type" value="Genomic_DNA"/>
</dbReference>
<keyword evidence="1" id="KW-1133">Transmembrane helix</keyword>